<organism evidence="1 2">
    <name type="scientific">Pristionchus entomophagus</name>
    <dbReference type="NCBI Taxonomy" id="358040"/>
    <lineage>
        <taxon>Eukaryota</taxon>
        <taxon>Metazoa</taxon>
        <taxon>Ecdysozoa</taxon>
        <taxon>Nematoda</taxon>
        <taxon>Chromadorea</taxon>
        <taxon>Rhabditida</taxon>
        <taxon>Rhabditina</taxon>
        <taxon>Diplogasteromorpha</taxon>
        <taxon>Diplogasteroidea</taxon>
        <taxon>Neodiplogasteridae</taxon>
        <taxon>Pristionchus</taxon>
    </lineage>
</organism>
<sequence length="82" mass="8762">LQVNNMPDFNEIASSIRGNLTMARSEVGGLPFRSQSAANQLISLAAANKPGEMESYWNGLSAAQRSDINVIIGDNSCNCSLM</sequence>
<evidence type="ECO:0000313" key="2">
    <source>
        <dbReference type="Proteomes" id="UP001432027"/>
    </source>
</evidence>
<proteinExistence type="predicted"/>
<gene>
    <name evidence="1" type="ORF">PENTCL1PPCAC_29082</name>
</gene>
<keyword evidence="2" id="KW-1185">Reference proteome</keyword>
<evidence type="ECO:0000313" key="1">
    <source>
        <dbReference type="EMBL" id="GMT06908.1"/>
    </source>
</evidence>
<dbReference type="AlphaFoldDB" id="A0AAV5UKT9"/>
<reference evidence="1" key="1">
    <citation type="submission" date="2023-10" db="EMBL/GenBank/DDBJ databases">
        <title>Genome assembly of Pristionchus species.</title>
        <authorList>
            <person name="Yoshida K."/>
            <person name="Sommer R.J."/>
        </authorList>
    </citation>
    <scope>NUCLEOTIDE SEQUENCE</scope>
    <source>
        <strain evidence="1">RS0144</strain>
    </source>
</reference>
<dbReference type="EMBL" id="BTSX01000006">
    <property type="protein sequence ID" value="GMT06908.1"/>
    <property type="molecule type" value="Genomic_DNA"/>
</dbReference>
<dbReference type="Proteomes" id="UP001432027">
    <property type="component" value="Unassembled WGS sequence"/>
</dbReference>
<protein>
    <submittedName>
        <fullName evidence="1">Uncharacterized protein</fullName>
    </submittedName>
</protein>
<name>A0AAV5UKT9_9BILA</name>
<comment type="caution">
    <text evidence="1">The sequence shown here is derived from an EMBL/GenBank/DDBJ whole genome shotgun (WGS) entry which is preliminary data.</text>
</comment>
<accession>A0AAV5UKT9</accession>
<feature type="non-terminal residue" evidence="1">
    <location>
        <position position="1"/>
    </location>
</feature>